<keyword evidence="3 11" id="KW-1134">Transmembrane beta strand</keyword>
<evidence type="ECO:0000256" key="12">
    <source>
        <dbReference type="SAM" id="SignalP"/>
    </source>
</evidence>
<keyword evidence="7" id="KW-0408">Iron</keyword>
<keyword evidence="4" id="KW-0410">Iron transport</keyword>
<dbReference type="SUPFAM" id="SSF56935">
    <property type="entry name" value="Porins"/>
    <property type="match status" value="1"/>
</dbReference>
<comment type="caution">
    <text evidence="13">The sequence shown here is derived from an EMBL/GenBank/DDBJ whole genome shotgun (WGS) entry which is preliminary data.</text>
</comment>
<evidence type="ECO:0000256" key="3">
    <source>
        <dbReference type="ARBA" id="ARBA00022452"/>
    </source>
</evidence>
<evidence type="ECO:0000313" key="14">
    <source>
        <dbReference type="Proteomes" id="UP000076481"/>
    </source>
</evidence>
<dbReference type="AlphaFoldDB" id="A0A165LH67"/>
<evidence type="ECO:0000256" key="11">
    <source>
        <dbReference type="PROSITE-ProRule" id="PRU01360"/>
    </source>
</evidence>
<dbReference type="Gene3D" id="2.40.170.20">
    <property type="entry name" value="TonB-dependent receptor, beta-barrel domain"/>
    <property type="match status" value="1"/>
</dbReference>
<keyword evidence="8" id="KW-0406">Ion transport</keyword>
<evidence type="ECO:0000256" key="6">
    <source>
        <dbReference type="ARBA" id="ARBA00022729"/>
    </source>
</evidence>
<keyword evidence="5 11" id="KW-0812">Transmembrane</keyword>
<comment type="subcellular location">
    <subcellularLocation>
        <location evidence="1 11">Cell outer membrane</location>
        <topology evidence="1 11">Multi-pass membrane protein</topology>
    </subcellularLocation>
</comment>
<keyword evidence="13" id="KW-0675">Receptor</keyword>
<keyword evidence="9 11" id="KW-0472">Membrane</keyword>
<evidence type="ECO:0000256" key="5">
    <source>
        <dbReference type="ARBA" id="ARBA00022692"/>
    </source>
</evidence>
<comment type="similarity">
    <text evidence="11">Belongs to the TonB-dependent receptor family.</text>
</comment>
<sequence>MKKTTTPIALTCMAFLLAATAQAAETPPDSTLLRFTSEEITVSGQKGDILQQVTGSESAVLNPSQMSVYKVINMMPSLSQQSVDPYGLADISNYHESFKFRGVEATAGGVPSTTANVEGLPLTGRPGGGATIYDLENMQNITIYSGVMPASKGLGLANVGGKIDMEIKRPADEFGVDVKQSVGSNNFGRTYLRIDTGELGGGFKAFGSASTSYAEKWKGDGASNRNNMMLGFSETFSDRVKLEAFLTYSKGLIHPYRSLSYAEISDLDTAYSKDFSTNPADPFYYDYNKNEFEDWMVMANLEIKTGDSSKLNIKPYYWSDKGYYMETITPTPGTNLVREWDIEHDLKGVLAEYSTKLGDVDLDFGYLYHTQERPGPPSSWKNYTVSTAGDLVFKNWSILSNTSTHELHEPFIEAKYSTGNYRIEGGLKYVNYTLPSIITYTTTDILDVSYDEALASNPSIDASRSATATKTFSRVFPNLTLTRLINDDTSIHLAYGENYVTHVDIYPYFISNATSFIDNGITFQELWDAREMETAQNFELGMRMKGTNWSLAPTIYYAIHNHKQAVLYDPALDATYPMNNADAKGYGVELEADYKPSRDLKCYGSFSWNRFYFDQAIASDASGNPTIDVKGDQVPDAPEFMAKGMLSYRIGDFTISPIVRYSSTRYGDVLHNEKIDGATVCDLDLTWSRPMLGFKNVDCSLSLINVFDKQYVSMISTSDYKTMKTSYQPGAPFTLMATLALHY</sequence>
<keyword evidence="10 11" id="KW-0998">Cell outer membrane</keyword>
<evidence type="ECO:0000313" key="13">
    <source>
        <dbReference type="EMBL" id="KZK74037.1"/>
    </source>
</evidence>
<evidence type="ECO:0000256" key="10">
    <source>
        <dbReference type="ARBA" id="ARBA00023237"/>
    </source>
</evidence>
<reference evidence="13 14" key="1">
    <citation type="submission" date="2016-03" db="EMBL/GenBank/DDBJ databases">
        <title>Speciation and ecological success in dimly lit waters: horizontal gene transfer in a green sulfur bacteria bloom unveiled by metagenomic assembly.</title>
        <authorList>
            <person name="Llorens-Mares T."/>
            <person name="Liu Z."/>
            <person name="Allen L.Z."/>
            <person name="Rusch D.B."/>
            <person name="Craig M.T."/>
            <person name="Dupont C.L."/>
            <person name="Bryant D.A."/>
            <person name="Casamayor E.O."/>
        </authorList>
    </citation>
    <scope>NUCLEOTIDE SEQUENCE [LARGE SCALE GENOMIC DNA]</scope>
    <source>
        <strain evidence="13">CIII</strain>
    </source>
</reference>
<name>A0A165LH67_PELLU</name>
<dbReference type="PANTHER" id="PTHR32552:SF89">
    <property type="entry name" value="CATECHOLATE SIDEROPHORE RECEPTOR FIU"/>
    <property type="match status" value="1"/>
</dbReference>
<gene>
    <name evidence="13" type="ORF">A3K90_07410</name>
</gene>
<feature type="chain" id="PRO_5007861656" evidence="12">
    <location>
        <begin position="24"/>
        <end position="743"/>
    </location>
</feature>
<evidence type="ECO:0000256" key="8">
    <source>
        <dbReference type="ARBA" id="ARBA00023065"/>
    </source>
</evidence>
<keyword evidence="2 11" id="KW-0813">Transport</keyword>
<dbReference type="RefSeq" id="WP_303681857.1">
    <property type="nucleotide sequence ID" value="NZ_LVWG01000032.1"/>
</dbReference>
<dbReference type="InterPro" id="IPR039426">
    <property type="entry name" value="TonB-dep_rcpt-like"/>
</dbReference>
<keyword evidence="6 12" id="KW-0732">Signal</keyword>
<dbReference type="PROSITE" id="PS52016">
    <property type="entry name" value="TONB_DEPENDENT_REC_3"/>
    <property type="match status" value="1"/>
</dbReference>
<proteinExistence type="inferred from homology"/>
<protein>
    <submittedName>
        <fullName evidence="13">TonB-dependent receptor</fullName>
    </submittedName>
</protein>
<organism evidence="13 14">
    <name type="scientific">Pelodictyon luteolum</name>
    <dbReference type="NCBI Taxonomy" id="1100"/>
    <lineage>
        <taxon>Bacteria</taxon>
        <taxon>Pseudomonadati</taxon>
        <taxon>Chlorobiota</taxon>
        <taxon>Chlorobiia</taxon>
        <taxon>Chlorobiales</taxon>
        <taxon>Chlorobiaceae</taxon>
        <taxon>Chlorobium/Pelodictyon group</taxon>
        <taxon>Pelodictyon</taxon>
    </lineage>
</organism>
<feature type="signal peptide" evidence="12">
    <location>
        <begin position="1"/>
        <end position="23"/>
    </location>
</feature>
<dbReference type="EMBL" id="LVWG01000032">
    <property type="protein sequence ID" value="KZK74037.1"/>
    <property type="molecule type" value="Genomic_DNA"/>
</dbReference>
<dbReference type="PANTHER" id="PTHR32552">
    <property type="entry name" value="FERRICHROME IRON RECEPTOR-RELATED"/>
    <property type="match status" value="1"/>
</dbReference>
<evidence type="ECO:0000256" key="1">
    <source>
        <dbReference type="ARBA" id="ARBA00004571"/>
    </source>
</evidence>
<accession>A0A165LH67</accession>
<evidence type="ECO:0000256" key="7">
    <source>
        <dbReference type="ARBA" id="ARBA00023004"/>
    </source>
</evidence>
<evidence type="ECO:0000256" key="9">
    <source>
        <dbReference type="ARBA" id="ARBA00023136"/>
    </source>
</evidence>
<dbReference type="InterPro" id="IPR036942">
    <property type="entry name" value="Beta-barrel_TonB_sf"/>
</dbReference>
<dbReference type="GO" id="GO:0015344">
    <property type="term" value="F:siderophore uptake transmembrane transporter activity"/>
    <property type="evidence" value="ECO:0007669"/>
    <property type="project" value="TreeGrafter"/>
</dbReference>
<dbReference type="GO" id="GO:0009279">
    <property type="term" value="C:cell outer membrane"/>
    <property type="evidence" value="ECO:0007669"/>
    <property type="project" value="UniProtKB-SubCell"/>
</dbReference>
<evidence type="ECO:0000256" key="2">
    <source>
        <dbReference type="ARBA" id="ARBA00022448"/>
    </source>
</evidence>
<evidence type="ECO:0000256" key="4">
    <source>
        <dbReference type="ARBA" id="ARBA00022496"/>
    </source>
</evidence>
<dbReference type="Proteomes" id="UP000076481">
    <property type="component" value="Unassembled WGS sequence"/>
</dbReference>